<evidence type="ECO:0000313" key="3">
    <source>
        <dbReference type="Proteomes" id="UP000078200"/>
    </source>
</evidence>
<dbReference type="VEuPathDB" id="VectorBase:GAUT020511"/>
<accession>A0A1A9UZ71</accession>
<feature type="transmembrane region" description="Helical" evidence="1">
    <location>
        <begin position="127"/>
        <end position="147"/>
    </location>
</feature>
<dbReference type="Proteomes" id="UP000078200">
    <property type="component" value="Unassembled WGS sequence"/>
</dbReference>
<keyword evidence="1" id="KW-0812">Transmembrane</keyword>
<reference evidence="2" key="1">
    <citation type="submission" date="2020-05" db="UniProtKB">
        <authorList>
            <consortium name="EnsemblMetazoa"/>
        </authorList>
    </citation>
    <scope>IDENTIFICATION</scope>
    <source>
        <strain evidence="2">TTRI</strain>
    </source>
</reference>
<organism evidence="2 3">
    <name type="scientific">Glossina austeni</name>
    <name type="common">Savannah tsetse fly</name>
    <dbReference type="NCBI Taxonomy" id="7395"/>
    <lineage>
        <taxon>Eukaryota</taxon>
        <taxon>Metazoa</taxon>
        <taxon>Ecdysozoa</taxon>
        <taxon>Arthropoda</taxon>
        <taxon>Hexapoda</taxon>
        <taxon>Insecta</taxon>
        <taxon>Pterygota</taxon>
        <taxon>Neoptera</taxon>
        <taxon>Endopterygota</taxon>
        <taxon>Diptera</taxon>
        <taxon>Brachycera</taxon>
        <taxon>Muscomorpha</taxon>
        <taxon>Hippoboscoidea</taxon>
        <taxon>Glossinidae</taxon>
        <taxon>Glossina</taxon>
    </lineage>
</organism>
<proteinExistence type="predicted"/>
<dbReference type="AlphaFoldDB" id="A0A1A9UZ71"/>
<evidence type="ECO:0000313" key="2">
    <source>
        <dbReference type="EnsemblMetazoa" id="GAUT020511-PA"/>
    </source>
</evidence>
<keyword evidence="1" id="KW-0472">Membrane</keyword>
<keyword evidence="3" id="KW-1185">Reference proteome</keyword>
<protein>
    <submittedName>
        <fullName evidence="2">Uncharacterized protein</fullName>
    </submittedName>
</protein>
<name>A0A1A9UZ71_GLOAU</name>
<evidence type="ECO:0000256" key="1">
    <source>
        <dbReference type="SAM" id="Phobius"/>
    </source>
</evidence>
<sequence>MAAVSCTFVGASSYAHVLIGFFTNNAATTKVRFSDAVIFSEFKHTVRTYPKLNTLMLDRRPLAEVAPAGDTQVEVLDEKTAAAAAAATAVVERWGRHLPPVKDKDAFSPIRFLLVAILDELIFDEGIGLIVVGVVILDVVLIVMEFLK</sequence>
<dbReference type="EnsemblMetazoa" id="GAUT020511-RA">
    <property type="protein sequence ID" value="GAUT020511-PA"/>
    <property type="gene ID" value="GAUT020511"/>
</dbReference>
<keyword evidence="1" id="KW-1133">Transmembrane helix</keyword>